<dbReference type="PANTHER" id="PTHR46082:SF11">
    <property type="entry name" value="AAA+ ATPASE DOMAIN-CONTAINING PROTEIN-RELATED"/>
    <property type="match status" value="1"/>
</dbReference>
<feature type="compositionally biased region" description="Polar residues" evidence="1">
    <location>
        <begin position="1279"/>
        <end position="1291"/>
    </location>
</feature>
<dbReference type="Gene3D" id="1.25.40.10">
    <property type="entry name" value="Tetratricopeptide repeat domain"/>
    <property type="match status" value="2"/>
</dbReference>
<name>A0A4S9T8V6_AURPU</name>
<dbReference type="GO" id="GO:0043531">
    <property type="term" value="F:ADP binding"/>
    <property type="evidence" value="ECO:0007669"/>
    <property type="project" value="InterPro"/>
</dbReference>
<feature type="domain" description="Nucleoside phosphorylase" evidence="2">
    <location>
        <begin position="32"/>
        <end position="304"/>
    </location>
</feature>
<comment type="caution">
    <text evidence="3">The sequence shown here is derived from an EMBL/GenBank/DDBJ whole genome shotgun (WGS) entry which is preliminary data.</text>
</comment>
<dbReference type="SUPFAM" id="SSF48452">
    <property type="entry name" value="TPR-like"/>
    <property type="match status" value="2"/>
</dbReference>
<dbReference type="Gene3D" id="3.40.50.1580">
    <property type="entry name" value="Nucleoside phosphorylase domain"/>
    <property type="match status" value="1"/>
</dbReference>
<evidence type="ECO:0000313" key="3">
    <source>
        <dbReference type="EMBL" id="THZ20969.1"/>
    </source>
</evidence>
<dbReference type="GO" id="GO:0003824">
    <property type="term" value="F:catalytic activity"/>
    <property type="evidence" value="ECO:0007669"/>
    <property type="project" value="InterPro"/>
</dbReference>
<dbReference type="SUPFAM" id="SSF53167">
    <property type="entry name" value="Purine and uridine phosphorylases"/>
    <property type="match status" value="1"/>
</dbReference>
<dbReference type="InterPro" id="IPR027417">
    <property type="entry name" value="P-loop_NTPase"/>
</dbReference>
<feature type="compositionally biased region" description="Polar residues" evidence="1">
    <location>
        <begin position="1316"/>
        <end position="1326"/>
    </location>
</feature>
<dbReference type="Pfam" id="PF13374">
    <property type="entry name" value="TPR_10"/>
    <property type="match status" value="1"/>
</dbReference>
<dbReference type="InterPro" id="IPR035994">
    <property type="entry name" value="Nucleoside_phosphorylase_sf"/>
</dbReference>
<reference evidence="3 4" key="1">
    <citation type="submission" date="2018-10" db="EMBL/GenBank/DDBJ databases">
        <title>Fifty Aureobasidium pullulans genomes reveal a recombining polyextremotolerant generalist.</title>
        <authorList>
            <person name="Gostincar C."/>
            <person name="Turk M."/>
            <person name="Zajc J."/>
            <person name="Gunde-Cimerman N."/>
        </authorList>
    </citation>
    <scope>NUCLEOTIDE SEQUENCE [LARGE SCALE GENOMIC DNA]</scope>
    <source>
        <strain evidence="3 4">EXF-3863</strain>
    </source>
</reference>
<dbReference type="InterPro" id="IPR053137">
    <property type="entry name" value="NLR-like"/>
</dbReference>
<dbReference type="Pfam" id="PF01048">
    <property type="entry name" value="PNP_UDP_1"/>
    <property type="match status" value="1"/>
</dbReference>
<dbReference type="InterPro" id="IPR011990">
    <property type="entry name" value="TPR-like_helical_dom_sf"/>
</dbReference>
<gene>
    <name evidence="3" type="ORF">D6C91_04556</name>
</gene>
<dbReference type="EMBL" id="QZBM01000172">
    <property type="protein sequence ID" value="THZ20969.1"/>
    <property type="molecule type" value="Genomic_DNA"/>
</dbReference>
<evidence type="ECO:0000313" key="4">
    <source>
        <dbReference type="Proteomes" id="UP000308005"/>
    </source>
</evidence>
<accession>A0A4S9T8V6</accession>
<dbReference type="PANTHER" id="PTHR46082">
    <property type="entry name" value="ATP/GTP-BINDING PROTEIN-RELATED"/>
    <property type="match status" value="1"/>
</dbReference>
<sequence length="1399" mass="156391">MTSDLSKYTIGWIAALHIELAAATVMLDEEHPKLPYDERDPNQYTLGHIGEHNVVIACLPAGQTGTSAATAVATQMLNKFKSIRIGFLVGIGGGVPSLKADIRLGDVVVSLPDMGHGGVVQYDFGKAEAGGRFRRTGHLNTPPKLLLSVVKLARARYEVGESKHVQYLAKFSETTILKKRFSRNSTGQDKLFQPTYDHAGGTTCENCKSEMLLDRPLREFDGPSGADSTVEVHFGTIASGNMVMKDANLRDNISEQLGGHILCFEMEAAGLMNDFPCLVVRGICDYADSHKQDQWQRYAAATAAAYTKELLMWTPPAAVSILDSIKPSEPASAAEVSHRVPFYIRFKRNLNFVGREKILHDLHRLMELQGGEAAIWGLGGCGKSAIATEFAYQIHDREPSCAVFWVPAIDPYHFRQAFREIAIFYELPGADNLEKDIVEAVKAKLMEGTALRWLLVIDNADDTDSLSFVRNGVQCSLLEDVPSKKGCMTLFTTRSKKNAIRLVRRPSSIIAVESFELPDARKLYQSLTYSESTTRDSHVDALLQELAFLPLAIVQAVMFMRENSLHESRYLELFRYQKLQDQSTDLLAQEFHDRNRYFGHANAVTTTWHLSFKQLQFHNPLAARLLSFLACIAPLDVPDSIMLPGISDPLLRLLAIEMLIGYQFLIRHRDDSLYDVQSLVHTTARRWLVNAGTWTTCTESAIQMLTPLIPHGGYDDHINYQLRVGHALHLLSHYSTQHERTIELWSRVGDCQRDLGYYSSAELCHRVVLDWRQIHLGPWHPKTLQKRQDVGQDLMLLGQYSRAEALHRETFALRCLNIGLSTAGALSSMRNIAEALGFQGKWKEFEMIVVELEKLSRAWLGPTHPITISSLKALSVCSCRLGRYEEAEQLASQVVLERTRAERLGAKSPSTLRSTSHLALIQGLRGRWRQAEVSEANVAREFESTLGLDHPDTSTSRYNLAKIKMHLGDFDGAKYLLEQVLDSRTKVLGSRHPDTLTAETELTRLLSRQTSALEHVLPSARLLWNEHKKEGDFLGCILDSAHEQATNALQNSASNDGSPHRRKRRRLASPRPSKPELVTVAVLGERFPDKPFWIGSGLSIREDSNVIGGRTYHCFKFEILDNIDNAEPWTWLRSNVPLALCGRVVHELCSSTSHPDKEFLYFWVNTASLEPTLLFRDHVISPAYFDSHLFWESSKSLNFDLTPGISFLHSPGSSAYTKDLEVSALEIPNLFSPTLVSDPVRVSQGFNFSVPTNSSSSHAPLSIYRGAMQSSGTWSSVVDQSSASWRQSPGSNRPRVRENAIPTSEPDSFPEPVSYPHTSRSQNSAERSLPLTLPYTSEPQHLNFTSTFAPTSASSDPMLRAQDAFESNTMWPSQNPFEPDTMIGEDLMEGVGDWVSQGY</sequence>
<dbReference type="SUPFAM" id="SSF52540">
    <property type="entry name" value="P-loop containing nucleoside triphosphate hydrolases"/>
    <property type="match status" value="1"/>
</dbReference>
<dbReference type="InterPro" id="IPR000845">
    <property type="entry name" value="Nucleoside_phosphorylase_d"/>
</dbReference>
<dbReference type="GO" id="GO:0009116">
    <property type="term" value="P:nucleoside metabolic process"/>
    <property type="evidence" value="ECO:0007669"/>
    <property type="project" value="InterPro"/>
</dbReference>
<organism evidence="3 4">
    <name type="scientific">Aureobasidium pullulans</name>
    <name type="common">Black yeast</name>
    <name type="synonym">Pullularia pullulans</name>
    <dbReference type="NCBI Taxonomy" id="5580"/>
    <lineage>
        <taxon>Eukaryota</taxon>
        <taxon>Fungi</taxon>
        <taxon>Dikarya</taxon>
        <taxon>Ascomycota</taxon>
        <taxon>Pezizomycotina</taxon>
        <taxon>Dothideomycetes</taxon>
        <taxon>Dothideomycetidae</taxon>
        <taxon>Dothideales</taxon>
        <taxon>Saccotheciaceae</taxon>
        <taxon>Aureobasidium</taxon>
    </lineage>
</organism>
<protein>
    <submittedName>
        <fullName evidence="3">Purine and uridine phosphorylase</fullName>
    </submittedName>
</protein>
<evidence type="ECO:0000256" key="1">
    <source>
        <dbReference type="SAM" id="MobiDB-lite"/>
    </source>
</evidence>
<evidence type="ECO:0000259" key="2">
    <source>
        <dbReference type="Pfam" id="PF01048"/>
    </source>
</evidence>
<dbReference type="Gene3D" id="3.40.50.300">
    <property type="entry name" value="P-loop containing nucleotide triphosphate hydrolases"/>
    <property type="match status" value="1"/>
</dbReference>
<proteinExistence type="predicted"/>
<feature type="region of interest" description="Disordered" evidence="1">
    <location>
        <begin position="1279"/>
        <end position="1327"/>
    </location>
</feature>
<dbReference type="Proteomes" id="UP000308005">
    <property type="component" value="Unassembled WGS sequence"/>
</dbReference>
<feature type="region of interest" description="Disordered" evidence="1">
    <location>
        <begin position="1049"/>
        <end position="1072"/>
    </location>
</feature>